<feature type="region of interest" description="Disordered" evidence="1">
    <location>
        <begin position="48"/>
        <end position="75"/>
    </location>
</feature>
<dbReference type="PROSITE" id="PS51257">
    <property type="entry name" value="PROKAR_LIPOPROTEIN"/>
    <property type="match status" value="1"/>
</dbReference>
<evidence type="ECO:0000256" key="1">
    <source>
        <dbReference type="SAM" id="MobiDB-lite"/>
    </source>
</evidence>
<evidence type="ECO:0008006" key="5">
    <source>
        <dbReference type="Google" id="ProtNLM"/>
    </source>
</evidence>
<evidence type="ECO:0000256" key="2">
    <source>
        <dbReference type="SAM" id="SignalP"/>
    </source>
</evidence>
<gene>
    <name evidence="3" type="ORF">LEN_1853</name>
</gene>
<evidence type="ECO:0000313" key="3">
    <source>
        <dbReference type="EMBL" id="BAV97340.1"/>
    </source>
</evidence>
<name>A0AAU9AP59_LYSEN</name>
<dbReference type="Proteomes" id="UP000218824">
    <property type="component" value="Chromosome"/>
</dbReference>
<accession>A0AAU9AP59</accession>
<dbReference type="RefSeq" id="WP_096377515.1">
    <property type="nucleotide sequence ID" value="NZ_AP014940.1"/>
</dbReference>
<proteinExistence type="predicted"/>
<feature type="compositionally biased region" description="Low complexity" evidence="1">
    <location>
        <begin position="51"/>
        <end position="60"/>
    </location>
</feature>
<dbReference type="AlphaFoldDB" id="A0AAU9AP59"/>
<keyword evidence="2" id="KW-0732">Signal</keyword>
<feature type="signal peptide" evidence="2">
    <location>
        <begin position="1"/>
        <end position="34"/>
    </location>
</feature>
<dbReference type="EMBL" id="AP014940">
    <property type="protein sequence ID" value="BAV97340.1"/>
    <property type="molecule type" value="Genomic_DNA"/>
</dbReference>
<feature type="chain" id="PRO_5043414876" description="Lipoprotein" evidence="2">
    <location>
        <begin position="35"/>
        <end position="101"/>
    </location>
</feature>
<dbReference type="KEGG" id="lem:LEN_1853"/>
<evidence type="ECO:0000313" key="4">
    <source>
        <dbReference type="Proteomes" id="UP000218824"/>
    </source>
</evidence>
<protein>
    <recommendedName>
        <fullName evidence="5">Lipoprotein</fullName>
    </recommendedName>
</protein>
<sequence length="101" mass="9627">MKTTLGVALTPPTAAALIAGACLLAAAFLPSCHARDMLRTAAVAPAKPCRAGKPGAAADARGARRDAHRAAAPAAAAIDAAQAAPGAAPAAEAGHAASGQR</sequence>
<dbReference type="GeneID" id="83063720"/>
<organism evidence="3 4">
    <name type="scientific">Lysobacter enzymogenes</name>
    <dbReference type="NCBI Taxonomy" id="69"/>
    <lineage>
        <taxon>Bacteria</taxon>
        <taxon>Pseudomonadati</taxon>
        <taxon>Pseudomonadota</taxon>
        <taxon>Gammaproteobacteria</taxon>
        <taxon>Lysobacterales</taxon>
        <taxon>Lysobacteraceae</taxon>
        <taxon>Lysobacter</taxon>
    </lineage>
</organism>
<reference evidence="3 4" key="1">
    <citation type="journal article" date="2017" name="DNA Res.">
        <title>Complete genome sequence and expression profile of the commercial lytic enzyme producer Lysobacter enzymogenes M497-1.</title>
        <authorList>
            <person name="Takami H."/>
            <person name="Toyoda A."/>
            <person name="Uchiyama I."/>
            <person name="Itoh T."/>
            <person name="Takaki Y."/>
            <person name="Arai W."/>
            <person name="Nishi S."/>
            <person name="Kawai M."/>
            <person name="Shinya K."/>
            <person name="Ikeda H."/>
        </authorList>
    </citation>
    <scope>NUCLEOTIDE SEQUENCE [LARGE SCALE GENOMIC DNA]</scope>
    <source>
        <strain evidence="3 4">M497-1</strain>
    </source>
</reference>